<dbReference type="Proteomes" id="UP000620124">
    <property type="component" value="Unassembled WGS sequence"/>
</dbReference>
<feature type="domain" description="CBM20" evidence="12">
    <location>
        <begin position="528"/>
        <end position="619"/>
    </location>
</feature>
<keyword evidence="7" id="KW-0106">Calcium</keyword>
<evidence type="ECO:0000256" key="10">
    <source>
        <dbReference type="ARBA" id="ARBA00023326"/>
    </source>
</evidence>
<gene>
    <name evidence="13" type="ORF">MVEN_02539300</name>
</gene>
<evidence type="ECO:0000256" key="1">
    <source>
        <dbReference type="ARBA" id="ARBA00000548"/>
    </source>
</evidence>
<keyword evidence="10" id="KW-0624">Polysaccharide degradation</keyword>
<dbReference type="SMART" id="SM00642">
    <property type="entry name" value="Aamy"/>
    <property type="match status" value="1"/>
</dbReference>
<dbReference type="InterPro" id="IPR031319">
    <property type="entry name" value="A-amylase_C"/>
</dbReference>
<dbReference type="SMART" id="SM01065">
    <property type="entry name" value="CBM_2"/>
    <property type="match status" value="1"/>
</dbReference>
<keyword evidence="14" id="KW-1185">Reference proteome</keyword>
<name>A0A8H6TZT9_9AGAR</name>
<dbReference type="EC" id="3.2.1.1" evidence="4"/>
<dbReference type="SUPFAM" id="SSF51445">
    <property type="entry name" value="(Trans)glycosidases"/>
    <property type="match status" value="1"/>
</dbReference>
<evidence type="ECO:0000256" key="4">
    <source>
        <dbReference type="ARBA" id="ARBA00012595"/>
    </source>
</evidence>
<evidence type="ECO:0000313" key="13">
    <source>
        <dbReference type="EMBL" id="KAF7328520.1"/>
    </source>
</evidence>
<dbReference type="SUPFAM" id="SSF51011">
    <property type="entry name" value="Glycosyl hydrolase domain"/>
    <property type="match status" value="1"/>
</dbReference>
<dbReference type="InterPro" id="IPR013780">
    <property type="entry name" value="Glyco_hydro_b"/>
</dbReference>
<evidence type="ECO:0000256" key="6">
    <source>
        <dbReference type="ARBA" id="ARBA00022801"/>
    </source>
</evidence>
<dbReference type="CDD" id="cd11317">
    <property type="entry name" value="AmyAc_bac_euk_AmyA"/>
    <property type="match status" value="1"/>
</dbReference>
<proteinExistence type="inferred from homology"/>
<dbReference type="GO" id="GO:0046872">
    <property type="term" value="F:metal ion binding"/>
    <property type="evidence" value="ECO:0007669"/>
    <property type="project" value="UniProtKB-KW"/>
</dbReference>
<dbReference type="GO" id="GO:0000272">
    <property type="term" value="P:polysaccharide catabolic process"/>
    <property type="evidence" value="ECO:0007669"/>
    <property type="project" value="UniProtKB-KW"/>
</dbReference>
<dbReference type="Pfam" id="PF00686">
    <property type="entry name" value="CBM_20"/>
    <property type="match status" value="1"/>
</dbReference>
<evidence type="ECO:0000256" key="7">
    <source>
        <dbReference type="ARBA" id="ARBA00022837"/>
    </source>
</evidence>
<dbReference type="Pfam" id="PF02806">
    <property type="entry name" value="Alpha-amylase_C"/>
    <property type="match status" value="1"/>
</dbReference>
<comment type="cofactor">
    <cofactor evidence="2">
        <name>Ca(2+)</name>
        <dbReference type="ChEBI" id="CHEBI:29108"/>
    </cofactor>
</comment>
<dbReference type="OrthoDB" id="550577at2759"/>
<dbReference type="Gene3D" id="3.20.20.80">
    <property type="entry name" value="Glycosidases"/>
    <property type="match status" value="1"/>
</dbReference>
<evidence type="ECO:0000256" key="5">
    <source>
        <dbReference type="ARBA" id="ARBA00022723"/>
    </source>
</evidence>
<dbReference type="SUPFAM" id="SSF49452">
    <property type="entry name" value="Starch-binding domain-like"/>
    <property type="match status" value="1"/>
</dbReference>
<dbReference type="Gene3D" id="2.60.40.10">
    <property type="entry name" value="Immunoglobulins"/>
    <property type="match status" value="1"/>
</dbReference>
<evidence type="ECO:0000256" key="2">
    <source>
        <dbReference type="ARBA" id="ARBA00001913"/>
    </source>
</evidence>
<dbReference type="SMART" id="SM00632">
    <property type="entry name" value="Aamy_C"/>
    <property type="match status" value="1"/>
</dbReference>
<dbReference type="AlphaFoldDB" id="A0A8H6TZT9"/>
<evidence type="ECO:0000256" key="9">
    <source>
        <dbReference type="ARBA" id="ARBA00023295"/>
    </source>
</evidence>
<reference evidence="13" key="1">
    <citation type="submission" date="2020-05" db="EMBL/GenBank/DDBJ databases">
        <title>Mycena genomes resolve the evolution of fungal bioluminescence.</title>
        <authorList>
            <person name="Tsai I.J."/>
        </authorList>
    </citation>
    <scope>NUCLEOTIDE SEQUENCE</scope>
    <source>
        <strain evidence="13">CCC161011</strain>
    </source>
</reference>
<evidence type="ECO:0000256" key="11">
    <source>
        <dbReference type="RuleBase" id="RU003615"/>
    </source>
</evidence>
<dbReference type="InterPro" id="IPR006046">
    <property type="entry name" value="Alpha_amylase"/>
</dbReference>
<dbReference type="PROSITE" id="PS51166">
    <property type="entry name" value="CBM20"/>
    <property type="match status" value="1"/>
</dbReference>
<dbReference type="InterPro" id="IPR017853">
    <property type="entry name" value="GH"/>
</dbReference>
<evidence type="ECO:0000259" key="12">
    <source>
        <dbReference type="PROSITE" id="PS51166"/>
    </source>
</evidence>
<keyword evidence="8" id="KW-0119">Carbohydrate metabolism</keyword>
<dbReference type="PRINTS" id="PR00110">
    <property type="entry name" value="ALPHAAMYLASE"/>
</dbReference>
<dbReference type="GO" id="GO:0004556">
    <property type="term" value="F:alpha-amylase activity"/>
    <property type="evidence" value="ECO:0007669"/>
    <property type="project" value="UniProtKB-EC"/>
</dbReference>
<keyword evidence="9" id="KW-0326">Glycosidase</keyword>
<dbReference type="InterPro" id="IPR002044">
    <property type="entry name" value="CBM20"/>
</dbReference>
<comment type="catalytic activity">
    <reaction evidence="1">
        <text>Endohydrolysis of (1-&gt;4)-alpha-D-glucosidic linkages in polysaccharides containing three or more (1-&gt;4)-alpha-linked D-glucose units.</text>
        <dbReference type="EC" id="3.2.1.1"/>
    </reaction>
</comment>
<evidence type="ECO:0000256" key="8">
    <source>
        <dbReference type="ARBA" id="ARBA00023277"/>
    </source>
</evidence>
<evidence type="ECO:0000313" key="14">
    <source>
        <dbReference type="Proteomes" id="UP000620124"/>
    </source>
</evidence>
<dbReference type="GO" id="GO:2001070">
    <property type="term" value="F:starch binding"/>
    <property type="evidence" value="ECO:0007669"/>
    <property type="project" value="InterPro"/>
</dbReference>
<dbReference type="InterPro" id="IPR013783">
    <property type="entry name" value="Ig-like_fold"/>
</dbReference>
<dbReference type="PANTHER" id="PTHR43447">
    <property type="entry name" value="ALPHA-AMYLASE"/>
    <property type="match status" value="1"/>
</dbReference>
<keyword evidence="6" id="KW-0378">Hydrolase</keyword>
<dbReference type="Gene3D" id="2.60.40.1180">
    <property type="entry name" value="Golgi alpha-mannosidase II"/>
    <property type="match status" value="1"/>
</dbReference>
<dbReference type="EMBL" id="JACAZI010000035">
    <property type="protein sequence ID" value="KAF7328520.1"/>
    <property type="molecule type" value="Genomic_DNA"/>
</dbReference>
<comment type="caution">
    <text evidence="13">The sequence shown here is derived from an EMBL/GenBank/DDBJ whole genome shotgun (WGS) entry which is preliminary data.</text>
</comment>
<accession>A0A8H6TZT9</accession>
<dbReference type="InterPro" id="IPR006048">
    <property type="entry name" value="A-amylase/branching_C"/>
</dbReference>
<evidence type="ECO:0000256" key="3">
    <source>
        <dbReference type="ARBA" id="ARBA00008061"/>
    </source>
</evidence>
<comment type="similarity">
    <text evidence="3 11">Belongs to the glycosyl hydrolase 13 family.</text>
</comment>
<organism evidence="13 14">
    <name type="scientific">Mycena venus</name>
    <dbReference type="NCBI Taxonomy" id="2733690"/>
    <lineage>
        <taxon>Eukaryota</taxon>
        <taxon>Fungi</taxon>
        <taxon>Dikarya</taxon>
        <taxon>Basidiomycota</taxon>
        <taxon>Agaricomycotina</taxon>
        <taxon>Agaricomycetes</taxon>
        <taxon>Agaricomycetidae</taxon>
        <taxon>Agaricales</taxon>
        <taxon>Marasmiineae</taxon>
        <taxon>Mycenaceae</taxon>
        <taxon>Mycena</taxon>
    </lineage>
</organism>
<sequence length="619" mass="66974">MHMSHILRDRLFLFSSLSMATMRFALVPLSTWFFQLSLAAALLRSNVAQDLRTRAPSGTNTIIAQMFEWTWDSVAAECTDFLGPAGYGFVQVSPAQEHVTGPQWWTDYQPVSYNLTSKRGNETQYQNMIDTCHTAGVRVIAGMHAYTIFNHMTQLESGAGTGTAGSTFTHYNYPGIYEYQDFHHCGLTPGDQIVDYSNRLEVQTCELGHLADLATDTEYVEGILAAYANHLLSLGVDGLRLDASKHIPSTDLANILSRLTAKPYITQEVIWGAGEPIQPSEYVGNGDVQEFRYTTALQNAFLGGGIANLEDLDNMGWISGTQANVFVANHDTERNGGSLNMNSPSNTYITATVFSLAHPYGTPTVVSSYAFATFDDGAPNDGSGTCTETGGGMVGFRNKVGSAPITNWISPQTQQIAFGRGDAGFVAINNADAAWNTTFVTSLPDGAYCDVITGSSQSEACSTSIEWDYRSDMQKLLAADSNPTSLPDAAMCCHCRFTVSGGSFSAIVPARSAVAIHAGQRGSGSGTGEGGLTVAVTFNETAITAFGENIFLVGSIPKLANWDPNSTHMFVWNDRFPLSPETYPVWSVTVNLPSNTSFEYKFIRIETDGSQRILTRCTG</sequence>
<protein>
    <recommendedName>
        <fullName evidence="4">alpha-amylase</fullName>
        <ecNumber evidence="4">3.2.1.1</ecNumber>
    </recommendedName>
</protein>
<keyword evidence="5" id="KW-0479">Metal-binding</keyword>
<dbReference type="InterPro" id="IPR006047">
    <property type="entry name" value="GH13_cat_dom"/>
</dbReference>
<dbReference type="InterPro" id="IPR013784">
    <property type="entry name" value="Carb-bd-like_fold"/>
</dbReference>